<evidence type="ECO:0000313" key="3">
    <source>
        <dbReference type="Proteomes" id="UP000000310"/>
    </source>
</evidence>
<reference evidence="3" key="2">
    <citation type="submission" date="2011-02" db="EMBL/GenBank/DDBJ databases">
        <title>The complete genome of Pedobacter saltans DSM 12145.</title>
        <authorList>
            <consortium name="US DOE Joint Genome Institute (JGI-PGF)"/>
            <person name="Lucas S."/>
            <person name="Copeland A."/>
            <person name="Lapidus A."/>
            <person name="Bruce D."/>
            <person name="Goodwin L."/>
            <person name="Pitluck S."/>
            <person name="Kyrpides N."/>
            <person name="Mavromatis K."/>
            <person name="Pagani I."/>
            <person name="Ivanova N."/>
            <person name="Ovchinnikova G."/>
            <person name="Lu M."/>
            <person name="Detter J.C."/>
            <person name="Han C."/>
            <person name="Land M."/>
            <person name="Hauser L."/>
            <person name="Markowitz V."/>
            <person name="Cheng J.-F."/>
            <person name="Hugenholtz P."/>
            <person name="Woyke T."/>
            <person name="Wu D."/>
            <person name="Tindall B."/>
            <person name="Pomrenke H.G."/>
            <person name="Brambilla E."/>
            <person name="Klenk H.-P."/>
            <person name="Eisen J.A."/>
        </authorList>
    </citation>
    <scope>NUCLEOTIDE SEQUENCE [LARGE SCALE GENOMIC DNA]</scope>
    <source>
        <strain evidence="3">ATCC 51119 / DSM 12145 / JCM 21818 / LMG 10337 / NBRC 100064 / NCIMB 13643</strain>
    </source>
</reference>
<reference evidence="2 3" key="1">
    <citation type="journal article" date="2011" name="Stand. Genomic Sci.">
        <title>Complete genome sequence of the gliding, heparinolytic Pedobacter saltans type strain (113).</title>
        <authorList>
            <person name="Liolios K."/>
            <person name="Sikorski J."/>
            <person name="Lu M."/>
            <person name="Nolan M."/>
            <person name="Lapidus A."/>
            <person name="Lucas S."/>
            <person name="Hammon N."/>
            <person name="Deshpande S."/>
            <person name="Cheng J.F."/>
            <person name="Tapia R."/>
            <person name="Han C."/>
            <person name="Goodwin L."/>
            <person name="Pitluck S."/>
            <person name="Huntemann M."/>
            <person name="Ivanova N."/>
            <person name="Pagani I."/>
            <person name="Mavromatis K."/>
            <person name="Ovchinikova G."/>
            <person name="Pati A."/>
            <person name="Chen A."/>
            <person name="Palaniappan K."/>
            <person name="Land M."/>
            <person name="Hauser L."/>
            <person name="Brambilla E.M."/>
            <person name="Kotsyurbenko O."/>
            <person name="Rohde M."/>
            <person name="Tindall B.J."/>
            <person name="Abt B."/>
            <person name="Goker M."/>
            <person name="Detter J.C."/>
            <person name="Woyke T."/>
            <person name="Bristow J."/>
            <person name="Eisen J.A."/>
            <person name="Markowitz V."/>
            <person name="Hugenholtz P."/>
            <person name="Klenk H.P."/>
            <person name="Kyrpides N.C."/>
        </authorList>
    </citation>
    <scope>NUCLEOTIDE SEQUENCE [LARGE SCALE GENOMIC DNA]</scope>
    <source>
        <strain evidence="3">ATCC 51119 / DSM 12145 / JCM 21818 / LMG 10337 / NBRC 100064 / NCIMB 13643</strain>
    </source>
</reference>
<dbReference type="HOGENOM" id="CLU_2495529_0_0_10"/>
<protein>
    <recommendedName>
        <fullName evidence="4">Stationary phase survival protein SurE</fullName>
    </recommendedName>
</protein>
<dbReference type="RefSeq" id="WP_013631365.1">
    <property type="nucleotide sequence ID" value="NC_015177.1"/>
</dbReference>
<dbReference type="KEGG" id="psn:Pedsa_0277"/>
<dbReference type="OrthoDB" id="797879at2"/>
<evidence type="ECO:0000256" key="1">
    <source>
        <dbReference type="SAM" id="Phobius"/>
    </source>
</evidence>
<evidence type="ECO:0000313" key="2">
    <source>
        <dbReference type="EMBL" id="ADY50862.1"/>
    </source>
</evidence>
<keyword evidence="1" id="KW-0472">Membrane</keyword>
<feature type="transmembrane region" description="Helical" evidence="1">
    <location>
        <begin position="6"/>
        <end position="28"/>
    </location>
</feature>
<keyword evidence="1" id="KW-1133">Transmembrane helix</keyword>
<organism evidence="2 3">
    <name type="scientific">Pseudopedobacter saltans (strain ATCC 51119 / DSM 12145 / JCM 21818 / CCUG 39354 / LMG 10337 / NBRC 100064 / NCIMB 13643)</name>
    <name type="common">Pedobacter saltans</name>
    <dbReference type="NCBI Taxonomy" id="762903"/>
    <lineage>
        <taxon>Bacteria</taxon>
        <taxon>Pseudomonadati</taxon>
        <taxon>Bacteroidota</taxon>
        <taxon>Sphingobacteriia</taxon>
        <taxon>Sphingobacteriales</taxon>
        <taxon>Sphingobacteriaceae</taxon>
        <taxon>Pseudopedobacter</taxon>
    </lineage>
</organism>
<accession>F0S4A5</accession>
<dbReference type="EMBL" id="CP002545">
    <property type="protein sequence ID" value="ADY50862.1"/>
    <property type="molecule type" value="Genomic_DNA"/>
</dbReference>
<feature type="transmembrane region" description="Helical" evidence="1">
    <location>
        <begin position="40"/>
        <end position="57"/>
    </location>
</feature>
<evidence type="ECO:0008006" key="4">
    <source>
        <dbReference type="Google" id="ProtNLM"/>
    </source>
</evidence>
<dbReference type="Proteomes" id="UP000000310">
    <property type="component" value="Chromosome"/>
</dbReference>
<name>F0S4A5_PSESL</name>
<keyword evidence="1" id="KW-0812">Transmembrane</keyword>
<sequence length="86" mass="9870">MFKNDSVWLGILYGLGLPSLAFLIVEYLKNNVELLRKADLLYIGCVALNFIIFNQASKYYKERTARGILVSTFICALIFAYYKFVS</sequence>
<keyword evidence="3" id="KW-1185">Reference proteome</keyword>
<proteinExistence type="predicted"/>
<feature type="transmembrane region" description="Helical" evidence="1">
    <location>
        <begin position="63"/>
        <end position="82"/>
    </location>
</feature>
<dbReference type="STRING" id="762903.Pedsa_0277"/>
<dbReference type="AlphaFoldDB" id="F0S4A5"/>
<gene>
    <name evidence="2" type="ordered locus">Pedsa_0277</name>
</gene>